<reference evidence="1 2" key="1">
    <citation type="journal article" date="2024" name="Nat. Commun.">
        <title>Phylogenomics reveals the evolutionary origins of lichenization in chlorophyte algae.</title>
        <authorList>
            <person name="Puginier C."/>
            <person name="Libourel C."/>
            <person name="Otte J."/>
            <person name="Skaloud P."/>
            <person name="Haon M."/>
            <person name="Grisel S."/>
            <person name="Petersen M."/>
            <person name="Berrin J.G."/>
            <person name="Delaux P.M."/>
            <person name="Dal Grande F."/>
            <person name="Keller J."/>
        </authorList>
    </citation>
    <scope>NUCLEOTIDE SEQUENCE [LARGE SCALE GENOMIC DNA]</scope>
    <source>
        <strain evidence="1 2">SAG 2523</strain>
    </source>
</reference>
<dbReference type="AlphaFoldDB" id="A0AAW1SVP9"/>
<accession>A0AAW1SVP9</accession>
<sequence>VRGVKFKRQLPRNYQICLQLPPCRLLNHLLHHQTSRPHLQDLPPPTHRSP</sequence>
<evidence type="ECO:0000313" key="1">
    <source>
        <dbReference type="EMBL" id="KAK9858870.1"/>
    </source>
</evidence>
<dbReference type="Proteomes" id="UP001485043">
    <property type="component" value="Unassembled WGS sequence"/>
</dbReference>
<comment type="caution">
    <text evidence="1">The sequence shown here is derived from an EMBL/GenBank/DDBJ whole genome shotgun (WGS) entry which is preliminary data.</text>
</comment>
<keyword evidence="2" id="KW-1185">Reference proteome</keyword>
<proteinExistence type="predicted"/>
<dbReference type="EMBL" id="JALJOV010000900">
    <property type="protein sequence ID" value="KAK9858870.1"/>
    <property type="molecule type" value="Genomic_DNA"/>
</dbReference>
<gene>
    <name evidence="1" type="ORF">WJX84_008192</name>
</gene>
<protein>
    <submittedName>
        <fullName evidence="1">Uncharacterized protein</fullName>
    </submittedName>
</protein>
<feature type="non-terminal residue" evidence="1">
    <location>
        <position position="1"/>
    </location>
</feature>
<evidence type="ECO:0000313" key="2">
    <source>
        <dbReference type="Proteomes" id="UP001485043"/>
    </source>
</evidence>
<name>A0AAW1SVP9_9CHLO</name>
<organism evidence="1 2">
    <name type="scientific">Apatococcus fuscideae</name>
    <dbReference type="NCBI Taxonomy" id="2026836"/>
    <lineage>
        <taxon>Eukaryota</taxon>
        <taxon>Viridiplantae</taxon>
        <taxon>Chlorophyta</taxon>
        <taxon>core chlorophytes</taxon>
        <taxon>Trebouxiophyceae</taxon>
        <taxon>Chlorellales</taxon>
        <taxon>Chlorellaceae</taxon>
        <taxon>Apatococcus</taxon>
    </lineage>
</organism>